<gene>
    <name evidence="2" type="ORF">GCM10023322_21120</name>
</gene>
<accession>A0ABP9RPR4</accession>
<evidence type="ECO:0000313" key="3">
    <source>
        <dbReference type="Proteomes" id="UP001501570"/>
    </source>
</evidence>
<dbReference type="SUPFAM" id="SSF47413">
    <property type="entry name" value="lambda repressor-like DNA-binding domains"/>
    <property type="match status" value="1"/>
</dbReference>
<dbReference type="PANTHER" id="PTHR35010">
    <property type="entry name" value="BLL4672 PROTEIN-RELATED"/>
    <property type="match status" value="1"/>
</dbReference>
<protein>
    <submittedName>
        <fullName evidence="2">Helix-turn-helix transcriptional regulator</fullName>
    </submittedName>
</protein>
<dbReference type="Proteomes" id="UP001501570">
    <property type="component" value="Unassembled WGS sequence"/>
</dbReference>
<evidence type="ECO:0000313" key="2">
    <source>
        <dbReference type="EMBL" id="GAA5182978.1"/>
    </source>
</evidence>
<dbReference type="CDD" id="cd00093">
    <property type="entry name" value="HTH_XRE"/>
    <property type="match status" value="1"/>
</dbReference>
<name>A0ABP9RPR4_9ACTN</name>
<dbReference type="InterPro" id="IPR001387">
    <property type="entry name" value="Cro/C1-type_HTH"/>
</dbReference>
<dbReference type="RefSeq" id="WP_345628428.1">
    <property type="nucleotide sequence ID" value="NZ_BAABJQ010000005.1"/>
</dbReference>
<dbReference type="EMBL" id="BAABJQ010000005">
    <property type="protein sequence ID" value="GAA5182978.1"/>
    <property type="molecule type" value="Genomic_DNA"/>
</dbReference>
<dbReference type="Pfam" id="PF17765">
    <property type="entry name" value="MLTR_LBD"/>
    <property type="match status" value="1"/>
</dbReference>
<dbReference type="Gene3D" id="3.30.450.180">
    <property type="match status" value="1"/>
</dbReference>
<organism evidence="2 3">
    <name type="scientific">Rugosimonospora acidiphila</name>
    <dbReference type="NCBI Taxonomy" id="556531"/>
    <lineage>
        <taxon>Bacteria</taxon>
        <taxon>Bacillati</taxon>
        <taxon>Actinomycetota</taxon>
        <taxon>Actinomycetes</taxon>
        <taxon>Micromonosporales</taxon>
        <taxon>Micromonosporaceae</taxon>
        <taxon>Rugosimonospora</taxon>
    </lineage>
</organism>
<dbReference type="Gene3D" id="1.10.260.40">
    <property type="entry name" value="lambda repressor-like DNA-binding domains"/>
    <property type="match status" value="1"/>
</dbReference>
<feature type="domain" description="HTH cro/C1-type" evidence="1">
    <location>
        <begin position="17"/>
        <end position="71"/>
    </location>
</feature>
<comment type="caution">
    <text evidence="2">The sequence shown here is derived from an EMBL/GenBank/DDBJ whole genome shotgun (WGS) entry which is preliminary data.</text>
</comment>
<dbReference type="PANTHER" id="PTHR35010:SF4">
    <property type="entry name" value="BLL5781 PROTEIN"/>
    <property type="match status" value="1"/>
</dbReference>
<dbReference type="PROSITE" id="PS50943">
    <property type="entry name" value="HTH_CROC1"/>
    <property type="match status" value="1"/>
</dbReference>
<proteinExistence type="predicted"/>
<dbReference type="InterPro" id="IPR010982">
    <property type="entry name" value="Lambda_DNA-bd_dom_sf"/>
</dbReference>
<evidence type="ECO:0000259" key="1">
    <source>
        <dbReference type="PROSITE" id="PS50943"/>
    </source>
</evidence>
<keyword evidence="3" id="KW-1185">Reference proteome</keyword>
<sequence length="265" mass="29158">MISTSLQSPRPPVGELLRQWRERRRLSQLELSIQADISTRHLSFVETGRSKPSSEMIVRLTEQLNVPLRERNQVLLAGGYAPAYPETALSAPEMAAVREAVRRVLAGHEPYPALMVDRHWNLLDANAGIALFTEGCAPELLAPPVNVLRLGLHPGGMARHITNLAEWRGHLLDRLQRQAAATADPVLSELHEEVSAYQSPEHPAGSPAIGPSIVVPLHYRYGDRNLSFFSTTAVFGTPLDITLSELAIESFFPADPQTAAFLTAR</sequence>
<dbReference type="SMART" id="SM00530">
    <property type="entry name" value="HTH_XRE"/>
    <property type="match status" value="1"/>
</dbReference>
<dbReference type="InterPro" id="IPR041413">
    <property type="entry name" value="MLTR_LBD"/>
</dbReference>
<reference evidence="3" key="1">
    <citation type="journal article" date="2019" name="Int. J. Syst. Evol. Microbiol.">
        <title>The Global Catalogue of Microorganisms (GCM) 10K type strain sequencing project: providing services to taxonomists for standard genome sequencing and annotation.</title>
        <authorList>
            <consortium name="The Broad Institute Genomics Platform"/>
            <consortium name="The Broad Institute Genome Sequencing Center for Infectious Disease"/>
            <person name="Wu L."/>
            <person name="Ma J."/>
        </authorList>
    </citation>
    <scope>NUCLEOTIDE SEQUENCE [LARGE SCALE GENOMIC DNA]</scope>
    <source>
        <strain evidence="3">JCM 18304</strain>
    </source>
</reference>
<dbReference type="Pfam" id="PF13560">
    <property type="entry name" value="HTH_31"/>
    <property type="match status" value="1"/>
</dbReference>